<proteinExistence type="inferred from homology"/>
<dbReference type="GeneID" id="301157585"/>
<dbReference type="InterPro" id="IPR006128">
    <property type="entry name" value="Lipoprotein_PsaA-like"/>
</dbReference>
<dbReference type="PRINTS" id="PR00691">
    <property type="entry name" value="ADHESINB"/>
</dbReference>
<keyword evidence="6" id="KW-0449">Lipoprotein</keyword>
<dbReference type="Gene3D" id="3.40.50.1980">
    <property type="entry name" value="Nitrogenase molybdenum iron protein domain"/>
    <property type="match status" value="2"/>
</dbReference>
<dbReference type="InterPro" id="IPR050492">
    <property type="entry name" value="Bact_metal-bind_prot9"/>
</dbReference>
<dbReference type="PRINTS" id="PR00690">
    <property type="entry name" value="ADHESNFAMILY"/>
</dbReference>
<accession>A0A239XCK7</accession>
<reference evidence="9 10" key="1">
    <citation type="submission" date="2017-06" db="EMBL/GenBank/DDBJ databases">
        <authorList>
            <consortium name="Pathogen Informatics"/>
        </authorList>
    </citation>
    <scope>NUCLEOTIDE SEQUENCE [LARGE SCALE GENOMIC DNA]</scope>
    <source>
        <strain evidence="9 10">NCTC11291</strain>
    </source>
</reference>
<comment type="subcellular location">
    <subcellularLocation>
        <location evidence="1">Cell envelope</location>
    </subcellularLocation>
</comment>
<comment type="similarity">
    <text evidence="7">Belongs to the bacterial solute-binding protein 9 family.</text>
</comment>
<evidence type="ECO:0000313" key="9">
    <source>
        <dbReference type="EMBL" id="SNV44431.1"/>
    </source>
</evidence>
<keyword evidence="3" id="KW-0479">Metal-binding</keyword>
<dbReference type="PROSITE" id="PS51257">
    <property type="entry name" value="PROKAR_LIPOPROTEIN"/>
    <property type="match status" value="1"/>
</dbReference>
<dbReference type="Proteomes" id="UP000215144">
    <property type="component" value="Chromosome 1"/>
</dbReference>
<dbReference type="OrthoDB" id="9793396at2"/>
<keyword evidence="2 7" id="KW-0813">Transport</keyword>
<evidence type="ECO:0000313" key="10">
    <source>
        <dbReference type="Proteomes" id="UP000215144"/>
    </source>
</evidence>
<dbReference type="InterPro" id="IPR006127">
    <property type="entry name" value="ZnuA-like"/>
</dbReference>
<evidence type="ECO:0000256" key="8">
    <source>
        <dbReference type="SAM" id="SignalP"/>
    </source>
</evidence>
<sequence>MKKILKSLLLLGLVFVGLTACSSKESSQASSSKHKQPVVTVTTSFLNDMVKQLAGDYVKRELIIPAGEDPHLYVAKSSDLKKLQKADLVLYHGLHFEGKMVDALESKGSAVTKGFSKEDIGTMDEDGEKVVDPHFWFDIDLYKKAVKEASKELKSLVPEHKKEIAKNTKEYLSDLDELDQWNKEALSVIPKESRYLVTPHDAFNYFARRYDFTLYAPQGVSTDSEVANSDMMETVNLINEHHIKAIFTESTTNPERMKKLQEAVAAKGGKVAVVTGHGKELFSDSLAPDGQDGDTYIDMYKHNTNLIVESLK</sequence>
<dbReference type="KEGG" id="saco:SAME_01855"/>
<dbReference type="PANTHER" id="PTHR42953:SF1">
    <property type="entry name" value="METAL-BINDING PROTEIN HI_0362-RELATED"/>
    <property type="match status" value="1"/>
</dbReference>
<feature type="chain" id="PRO_5039178373" evidence="8">
    <location>
        <begin position="23"/>
        <end position="312"/>
    </location>
</feature>
<protein>
    <submittedName>
        <fullName evidence="9">High-affinity zinc uptake system protein znuA</fullName>
    </submittedName>
</protein>
<dbReference type="GO" id="GO:0030001">
    <property type="term" value="P:metal ion transport"/>
    <property type="evidence" value="ECO:0007669"/>
    <property type="project" value="InterPro"/>
</dbReference>
<dbReference type="RefSeq" id="WP_017769665.1">
    <property type="nucleotide sequence ID" value="NZ_LT906454.1"/>
</dbReference>
<gene>
    <name evidence="9" type="primary">troA</name>
    <name evidence="9" type="ORF">SAMEA4504048_01855</name>
</gene>
<evidence type="ECO:0000256" key="6">
    <source>
        <dbReference type="ARBA" id="ARBA00023288"/>
    </source>
</evidence>
<dbReference type="InterPro" id="IPR006129">
    <property type="entry name" value="AdhesinB"/>
</dbReference>
<dbReference type="EMBL" id="LT906454">
    <property type="protein sequence ID" value="SNV44431.1"/>
    <property type="molecule type" value="Genomic_DNA"/>
</dbReference>
<evidence type="ECO:0000256" key="5">
    <source>
        <dbReference type="ARBA" id="ARBA00023139"/>
    </source>
</evidence>
<feature type="signal peptide" evidence="8">
    <location>
        <begin position="1"/>
        <end position="22"/>
    </location>
</feature>
<dbReference type="PANTHER" id="PTHR42953">
    <property type="entry name" value="HIGH-AFFINITY ZINC UPTAKE SYSTEM PROTEIN ZNUA-RELATED"/>
    <property type="match status" value="1"/>
</dbReference>
<dbReference type="GO" id="GO:0030313">
    <property type="term" value="C:cell envelope"/>
    <property type="evidence" value="ECO:0007669"/>
    <property type="project" value="UniProtKB-SubCell"/>
</dbReference>
<keyword evidence="4 8" id="KW-0732">Signal</keyword>
<evidence type="ECO:0000256" key="1">
    <source>
        <dbReference type="ARBA" id="ARBA00004196"/>
    </source>
</evidence>
<evidence type="ECO:0000256" key="3">
    <source>
        <dbReference type="ARBA" id="ARBA00022723"/>
    </source>
</evidence>
<dbReference type="AlphaFoldDB" id="A0A239XCK7"/>
<keyword evidence="5" id="KW-0564">Palmitate</keyword>
<dbReference type="Pfam" id="PF01297">
    <property type="entry name" value="ZnuA"/>
    <property type="match status" value="1"/>
</dbReference>
<dbReference type="GO" id="GO:0046872">
    <property type="term" value="F:metal ion binding"/>
    <property type="evidence" value="ECO:0007669"/>
    <property type="project" value="UniProtKB-KW"/>
</dbReference>
<organism evidence="9 10">
    <name type="scientific">Streptococcus acidominimus</name>
    <dbReference type="NCBI Taxonomy" id="1326"/>
    <lineage>
        <taxon>Bacteria</taxon>
        <taxon>Bacillati</taxon>
        <taxon>Bacillota</taxon>
        <taxon>Bacilli</taxon>
        <taxon>Lactobacillales</taxon>
        <taxon>Streptococcaceae</taxon>
        <taxon>Streptococcus</taxon>
    </lineage>
</organism>
<evidence type="ECO:0000256" key="7">
    <source>
        <dbReference type="RuleBase" id="RU003512"/>
    </source>
</evidence>
<dbReference type="SUPFAM" id="SSF53807">
    <property type="entry name" value="Helical backbone' metal receptor"/>
    <property type="match status" value="1"/>
</dbReference>
<evidence type="ECO:0000256" key="4">
    <source>
        <dbReference type="ARBA" id="ARBA00022729"/>
    </source>
</evidence>
<name>A0A239XCK7_STRAI</name>
<dbReference type="GO" id="GO:0007155">
    <property type="term" value="P:cell adhesion"/>
    <property type="evidence" value="ECO:0007669"/>
    <property type="project" value="InterPro"/>
</dbReference>
<evidence type="ECO:0000256" key="2">
    <source>
        <dbReference type="ARBA" id="ARBA00022448"/>
    </source>
</evidence>